<dbReference type="Proteomes" id="UP001055072">
    <property type="component" value="Unassembled WGS sequence"/>
</dbReference>
<proteinExistence type="predicted"/>
<reference evidence="1" key="1">
    <citation type="journal article" date="2021" name="Environ. Microbiol.">
        <title>Gene family expansions and transcriptome signatures uncover fungal adaptations to wood decay.</title>
        <authorList>
            <person name="Hage H."/>
            <person name="Miyauchi S."/>
            <person name="Viragh M."/>
            <person name="Drula E."/>
            <person name="Min B."/>
            <person name="Chaduli D."/>
            <person name="Navarro D."/>
            <person name="Favel A."/>
            <person name="Norest M."/>
            <person name="Lesage-Meessen L."/>
            <person name="Balint B."/>
            <person name="Merenyi Z."/>
            <person name="de Eugenio L."/>
            <person name="Morin E."/>
            <person name="Martinez A.T."/>
            <person name="Baldrian P."/>
            <person name="Stursova M."/>
            <person name="Martinez M.J."/>
            <person name="Novotny C."/>
            <person name="Magnuson J.K."/>
            <person name="Spatafora J.W."/>
            <person name="Maurice S."/>
            <person name="Pangilinan J."/>
            <person name="Andreopoulos W."/>
            <person name="LaButti K."/>
            <person name="Hundley H."/>
            <person name="Na H."/>
            <person name="Kuo A."/>
            <person name="Barry K."/>
            <person name="Lipzen A."/>
            <person name="Henrissat B."/>
            <person name="Riley R."/>
            <person name="Ahrendt S."/>
            <person name="Nagy L.G."/>
            <person name="Grigoriev I.V."/>
            <person name="Martin F."/>
            <person name="Rosso M.N."/>
        </authorList>
    </citation>
    <scope>NUCLEOTIDE SEQUENCE</scope>
    <source>
        <strain evidence="1">CBS 384.51</strain>
    </source>
</reference>
<protein>
    <submittedName>
        <fullName evidence="1">Uncharacterized protein</fullName>
    </submittedName>
</protein>
<sequence length="450" mass="49223">MPLAELQLDKLSLPAEQPEAAMEIDPGSTHHDDNATQPRSSQPDHSQPLRSVITAPAPLGTPLADIINSINYGTSPSISICPPDDDIVFEPEYESPLPRNSHPSTSEDSHLSPDSSLTSFRAAGTLRRTITSSANDPRRISCDLQSSFSLVMQSSEMSFDLLNDKISFFGQGQQQESSWPGEHEDDILDFSNNDKVAPMGDEGMMKAEDVSMEDDTFDFAKEKKMMDALGEKYGSIHEERLRPVERAAEAAVANSPKQRGISEVPLPRFTLSPRPSPLKEELIAAKNESELEEELVEPMHIPNIFAQSLSESAGNENQEPIDSEPSRVVKPRRSSIATPGALSRRLSIPALAIFKKAEEPKHKRTVSSASTASSIDTTSRASLARRGSLSSSKASADNTRSTSTATTSLARRGSLSTEWHGIREARTRTNHFIRDDCKLCGQHISLYSQS</sequence>
<accession>A0ACB8UA29</accession>
<name>A0ACB8UA29_9APHY</name>
<comment type="caution">
    <text evidence="1">The sequence shown here is derived from an EMBL/GenBank/DDBJ whole genome shotgun (WGS) entry which is preliminary data.</text>
</comment>
<evidence type="ECO:0000313" key="2">
    <source>
        <dbReference type="Proteomes" id="UP001055072"/>
    </source>
</evidence>
<keyword evidence="2" id="KW-1185">Reference proteome</keyword>
<organism evidence="1 2">
    <name type="scientific">Irpex rosettiformis</name>
    <dbReference type="NCBI Taxonomy" id="378272"/>
    <lineage>
        <taxon>Eukaryota</taxon>
        <taxon>Fungi</taxon>
        <taxon>Dikarya</taxon>
        <taxon>Basidiomycota</taxon>
        <taxon>Agaricomycotina</taxon>
        <taxon>Agaricomycetes</taxon>
        <taxon>Polyporales</taxon>
        <taxon>Irpicaceae</taxon>
        <taxon>Irpex</taxon>
    </lineage>
</organism>
<dbReference type="EMBL" id="MU274906">
    <property type="protein sequence ID" value="KAI0090969.1"/>
    <property type="molecule type" value="Genomic_DNA"/>
</dbReference>
<evidence type="ECO:0000313" key="1">
    <source>
        <dbReference type="EMBL" id="KAI0090969.1"/>
    </source>
</evidence>
<gene>
    <name evidence="1" type="ORF">BDY19DRAFT_667501</name>
</gene>